<keyword evidence="2" id="KW-1185">Reference proteome</keyword>
<name>A0AA36AG65_OCTVU</name>
<proteinExistence type="predicted"/>
<evidence type="ECO:0000313" key="1">
    <source>
        <dbReference type="EMBL" id="CAI9715516.1"/>
    </source>
</evidence>
<organism evidence="1 2">
    <name type="scientific">Octopus vulgaris</name>
    <name type="common">Common octopus</name>
    <dbReference type="NCBI Taxonomy" id="6645"/>
    <lineage>
        <taxon>Eukaryota</taxon>
        <taxon>Metazoa</taxon>
        <taxon>Spiralia</taxon>
        <taxon>Lophotrochozoa</taxon>
        <taxon>Mollusca</taxon>
        <taxon>Cephalopoda</taxon>
        <taxon>Coleoidea</taxon>
        <taxon>Octopodiformes</taxon>
        <taxon>Octopoda</taxon>
        <taxon>Incirrata</taxon>
        <taxon>Octopodidae</taxon>
        <taxon>Octopus</taxon>
    </lineage>
</organism>
<protein>
    <submittedName>
        <fullName evidence="1">Uncharacterized protein</fullName>
    </submittedName>
</protein>
<accession>A0AA36AG65</accession>
<evidence type="ECO:0000313" key="2">
    <source>
        <dbReference type="Proteomes" id="UP001162480"/>
    </source>
</evidence>
<dbReference type="EMBL" id="OX597814">
    <property type="protein sequence ID" value="CAI9715516.1"/>
    <property type="molecule type" value="Genomic_DNA"/>
</dbReference>
<sequence>MQFGIEVELLSDIPEAATDPEVEGVVDLVLDVDPEAEDVDEVEYISVDAVLDESSGLSLNLPVHMKCTAHTFKLVASLDADKALDSASFKSAYRKVMPKAQQLWNLQSRSTVEADSILDALKRKLVVPNSTRWNSTYDSVIALNKLLEKNRGAVHRVVTQPKLQTFTDSDVAS</sequence>
<gene>
    <name evidence="1" type="ORF">OCTVUL_1B031291</name>
</gene>
<reference evidence="1" key="1">
    <citation type="submission" date="2023-08" db="EMBL/GenBank/DDBJ databases">
        <authorList>
            <person name="Alioto T."/>
            <person name="Alioto T."/>
            <person name="Gomez Garrido J."/>
        </authorList>
    </citation>
    <scope>NUCLEOTIDE SEQUENCE</scope>
</reference>
<dbReference type="Proteomes" id="UP001162480">
    <property type="component" value="Chromosome 1"/>
</dbReference>
<dbReference type="AlphaFoldDB" id="A0AA36AG65"/>